<evidence type="ECO:0000313" key="1">
    <source>
        <dbReference type="EMBL" id="MFC4349537.1"/>
    </source>
</evidence>
<dbReference type="EMBL" id="JBHSCR010000030">
    <property type="protein sequence ID" value="MFC4349537.1"/>
    <property type="molecule type" value="Genomic_DNA"/>
</dbReference>
<protein>
    <submittedName>
        <fullName evidence="1">Uncharacterized protein</fullName>
    </submittedName>
</protein>
<proteinExistence type="predicted"/>
<organism evidence="1 2">
    <name type="scientific">Kordiimonas lipolytica</name>
    <dbReference type="NCBI Taxonomy" id="1662421"/>
    <lineage>
        <taxon>Bacteria</taxon>
        <taxon>Pseudomonadati</taxon>
        <taxon>Pseudomonadota</taxon>
        <taxon>Alphaproteobacteria</taxon>
        <taxon>Kordiimonadales</taxon>
        <taxon>Kordiimonadaceae</taxon>
        <taxon>Kordiimonas</taxon>
    </lineage>
</organism>
<gene>
    <name evidence="1" type="ORF">ACFO5Q_16920</name>
</gene>
<comment type="caution">
    <text evidence="1">The sequence shown here is derived from an EMBL/GenBank/DDBJ whole genome shotgun (WGS) entry which is preliminary data.</text>
</comment>
<dbReference type="RefSeq" id="WP_156431866.1">
    <property type="nucleotide sequence ID" value="NZ_JBHSCR010000030.1"/>
</dbReference>
<sequence length="105" mass="12132">MASVQQPYAHAPISILEYASPMLVAEETNPVGRLRYFEVSIFNMEVRWFVQDNADHPYFHDAWAQEQHVLIKGYSQMSVLSTVCERFPRSQGFVVTQIREAHTSN</sequence>
<evidence type="ECO:0000313" key="2">
    <source>
        <dbReference type="Proteomes" id="UP001595776"/>
    </source>
</evidence>
<accession>A0ABV8UE41</accession>
<reference evidence="2" key="1">
    <citation type="journal article" date="2019" name="Int. J. Syst. Evol. Microbiol.">
        <title>The Global Catalogue of Microorganisms (GCM) 10K type strain sequencing project: providing services to taxonomists for standard genome sequencing and annotation.</title>
        <authorList>
            <consortium name="The Broad Institute Genomics Platform"/>
            <consortium name="The Broad Institute Genome Sequencing Center for Infectious Disease"/>
            <person name="Wu L."/>
            <person name="Ma J."/>
        </authorList>
    </citation>
    <scope>NUCLEOTIDE SEQUENCE [LARGE SCALE GENOMIC DNA]</scope>
    <source>
        <strain evidence="2">CGMCC 1.15304</strain>
    </source>
</reference>
<dbReference type="Proteomes" id="UP001595776">
    <property type="component" value="Unassembled WGS sequence"/>
</dbReference>
<keyword evidence="2" id="KW-1185">Reference proteome</keyword>
<name>A0ABV8UE41_9PROT</name>